<keyword evidence="3 12" id="KW-0808">Transferase</keyword>
<dbReference type="EC" id="2.3.2.30" evidence="7"/>
<dbReference type="KEGG" id="smai:EXU30_19110"/>
<comment type="catalytic activity">
    <reaction evidence="10">
        <text>a (3R)-hydroxyacyl-[ACP] + L-ornithine = a lyso-ornithine lipid + holo-[ACP] + H(+)</text>
        <dbReference type="Rhea" id="RHEA:20633"/>
        <dbReference type="Rhea" id="RHEA-COMP:9685"/>
        <dbReference type="Rhea" id="RHEA-COMP:9945"/>
        <dbReference type="ChEBI" id="CHEBI:15378"/>
        <dbReference type="ChEBI" id="CHEBI:46911"/>
        <dbReference type="ChEBI" id="CHEBI:64479"/>
        <dbReference type="ChEBI" id="CHEBI:78827"/>
        <dbReference type="ChEBI" id="CHEBI:138482"/>
        <dbReference type="EC" id="2.3.2.30"/>
    </reaction>
    <physiologicalReaction direction="left-to-right" evidence="10">
        <dbReference type="Rhea" id="RHEA:20634"/>
    </physiologicalReaction>
</comment>
<comment type="function">
    <text evidence="9">Catalyzes the first step in the biosynthesis of ornithine lipids, which are phosphorus-free membrane lipids. Catalyzes the 3-hydroxyacyl-acyl carrier protein-dependent acylation of ornithine to form lyso-ornithine lipid (LOL).</text>
</comment>
<dbReference type="InterPro" id="IPR002123">
    <property type="entry name" value="Plipid/glycerol_acylTrfase"/>
</dbReference>
<keyword evidence="4" id="KW-0443">Lipid metabolism</keyword>
<dbReference type="Pfam" id="PF13444">
    <property type="entry name" value="Acetyltransf_5"/>
    <property type="match status" value="1"/>
</dbReference>
<keyword evidence="13" id="KW-1185">Reference proteome</keyword>
<name>A0A411PM24_9GAMM</name>
<dbReference type="InterPro" id="IPR016181">
    <property type="entry name" value="Acyl_CoA_acyltransferase"/>
</dbReference>
<evidence type="ECO:0000256" key="4">
    <source>
        <dbReference type="ARBA" id="ARBA00023098"/>
    </source>
</evidence>
<comment type="similarity">
    <text evidence="6">Belongs to the acetyltransferase family. OlsB subfamily.</text>
</comment>
<dbReference type="SUPFAM" id="SSF55729">
    <property type="entry name" value="Acyl-CoA N-acyltransferases (Nat)"/>
    <property type="match status" value="1"/>
</dbReference>
<protein>
    <recommendedName>
        <fullName evidence="8">L-ornithine N(alpha)-acyltransferase</fullName>
        <ecNumber evidence="7">2.3.2.30</ecNumber>
    </recommendedName>
</protein>
<evidence type="ECO:0000256" key="3">
    <source>
        <dbReference type="ARBA" id="ARBA00022679"/>
    </source>
</evidence>
<organism evidence="12 13">
    <name type="scientific">Shewanella maritima</name>
    <dbReference type="NCBI Taxonomy" id="2520507"/>
    <lineage>
        <taxon>Bacteria</taxon>
        <taxon>Pseudomonadati</taxon>
        <taxon>Pseudomonadota</taxon>
        <taxon>Gammaproteobacteria</taxon>
        <taxon>Alteromonadales</taxon>
        <taxon>Shewanellaceae</taxon>
        <taxon>Shewanella</taxon>
    </lineage>
</organism>
<dbReference type="OrthoDB" id="1113830at2"/>
<evidence type="ECO:0000256" key="6">
    <source>
        <dbReference type="ARBA" id="ARBA00038095"/>
    </source>
</evidence>
<dbReference type="PANTHER" id="PTHR37323:SF1">
    <property type="entry name" value="L-ORNITHINE N(ALPHA)-ACYLTRANSFERASE"/>
    <property type="match status" value="1"/>
</dbReference>
<dbReference type="Pfam" id="PF19576">
    <property type="entry name" value="Acyltransf_2"/>
    <property type="match status" value="1"/>
</dbReference>
<evidence type="ECO:0000256" key="8">
    <source>
        <dbReference type="ARBA" id="ARBA00039866"/>
    </source>
</evidence>
<reference evidence="12 13" key="1">
    <citation type="submission" date="2019-02" db="EMBL/GenBank/DDBJ databases">
        <title>Shewanella sp. D4-2 isolated from Dokdo Island.</title>
        <authorList>
            <person name="Baek K."/>
        </authorList>
    </citation>
    <scope>NUCLEOTIDE SEQUENCE [LARGE SCALE GENOMIC DNA]</scope>
    <source>
        <strain evidence="12 13">D4-2</strain>
    </source>
</reference>
<dbReference type="SMART" id="SM00563">
    <property type="entry name" value="PlsC"/>
    <property type="match status" value="1"/>
</dbReference>
<evidence type="ECO:0000313" key="12">
    <source>
        <dbReference type="EMBL" id="QBF84541.1"/>
    </source>
</evidence>
<evidence type="ECO:0000256" key="7">
    <source>
        <dbReference type="ARBA" id="ARBA00039058"/>
    </source>
</evidence>
<comment type="pathway">
    <text evidence="1">Lipid metabolism.</text>
</comment>
<keyword evidence="5" id="KW-0012">Acyltransferase</keyword>
<evidence type="ECO:0000313" key="13">
    <source>
        <dbReference type="Proteomes" id="UP000291106"/>
    </source>
</evidence>
<dbReference type="GO" id="GO:0006629">
    <property type="term" value="P:lipid metabolic process"/>
    <property type="evidence" value="ECO:0007669"/>
    <property type="project" value="UniProtKB-KW"/>
</dbReference>
<evidence type="ECO:0000256" key="9">
    <source>
        <dbReference type="ARBA" id="ARBA00045724"/>
    </source>
</evidence>
<evidence type="ECO:0000256" key="5">
    <source>
        <dbReference type="ARBA" id="ARBA00023315"/>
    </source>
</evidence>
<evidence type="ECO:0000256" key="10">
    <source>
        <dbReference type="ARBA" id="ARBA00047785"/>
    </source>
</evidence>
<feature type="domain" description="Phospholipid/glycerol acyltransferase" evidence="11">
    <location>
        <begin position="95"/>
        <end position="212"/>
    </location>
</feature>
<dbReference type="Proteomes" id="UP000291106">
    <property type="component" value="Chromosome"/>
</dbReference>
<dbReference type="InterPro" id="IPR045746">
    <property type="entry name" value="ACT14924-like_Acyltransf_dom"/>
</dbReference>
<dbReference type="EMBL" id="CP036200">
    <property type="protein sequence ID" value="QBF84541.1"/>
    <property type="molecule type" value="Genomic_DNA"/>
</dbReference>
<gene>
    <name evidence="12" type="ORF">EXU30_19110</name>
</gene>
<evidence type="ECO:0000256" key="1">
    <source>
        <dbReference type="ARBA" id="ARBA00005189"/>
    </source>
</evidence>
<accession>A0A411PM24</accession>
<dbReference type="SUPFAM" id="SSF69593">
    <property type="entry name" value="Glycerol-3-phosphate (1)-acyltransferase"/>
    <property type="match status" value="1"/>
</dbReference>
<proteinExistence type="inferred from homology"/>
<sequence>MLLNNEQENNNNNALLNVEQIVKQSFPRIEASPWLAKPTKAMLKYLLHEEQCNTFAEQFAHLQGVDFVEQVLATFNVSYTVPDKEVENIPSEGRVVIYANHPIGSMDALVLIKLISQFRPDIKVVANELLMAIKPLHSILLPVRNMTGGTPKQHLNEIHQHLNNEGAVLIFPAGEVSRLRPHGVTDLKWHTGFLRIAKSCDAPLLPIYVNAKNSAAFYSTSMIYKPLASLLLVKEMFKQTNKTLPVKIGELIAKEVVSQKDFPIKTQVKLLKNHLYRVGKGRDPIFNTQKAIAHPESKQAIQHALKQCEHLGETPDNKQIYLYRHEQSSPIMREIGRLREVAFRAVGEGTGKKRDIDRYDSHYLHLVLWDKDDLEIVGAYRFACAKSSVDNSSLGLYSQTLFKYSSIFEPYFERGLELGRSFVQPKYWGRRSLEYLWLGIGAFLTKNPQYRYLFGPVSLSASYPQHAKELMTYFYQSQFADTQGLAHSFKPYQLPQVKQRELAQVFCGANYSENFKILKRTLANMGVSVPTLFKQYAELCDNDGVKFIDFGTDPDFGDCIDGLVLVDVNQLKPNKRQKYLGAAQ</sequence>
<keyword evidence="2" id="KW-0444">Lipid biosynthesis</keyword>
<dbReference type="GO" id="GO:0043810">
    <property type="term" value="F:ornithine-acyl [acyl carrier protein] N-acyltransferase activity"/>
    <property type="evidence" value="ECO:0007669"/>
    <property type="project" value="UniProtKB-EC"/>
</dbReference>
<dbReference type="AlphaFoldDB" id="A0A411PM24"/>
<evidence type="ECO:0000259" key="11">
    <source>
        <dbReference type="SMART" id="SM00563"/>
    </source>
</evidence>
<dbReference type="PANTHER" id="PTHR37323">
    <property type="entry name" value="GCN5-RELATED N-ACETYLTRANSFERASE"/>
    <property type="match status" value="1"/>
</dbReference>
<evidence type="ECO:0000256" key="2">
    <source>
        <dbReference type="ARBA" id="ARBA00022516"/>
    </source>
</evidence>
<dbReference type="InterPro" id="IPR052351">
    <property type="entry name" value="Ornithine_N-alpha-AT"/>
</dbReference>
<dbReference type="RefSeq" id="WP_130602755.1">
    <property type="nucleotide sequence ID" value="NZ_CP036200.1"/>
</dbReference>